<dbReference type="InterPro" id="IPR002831">
    <property type="entry name" value="Tscrpt_reg_TrmB_N"/>
</dbReference>
<dbReference type="AlphaFoldDB" id="A0A2M7XGG9"/>
<comment type="caution">
    <text evidence="2">The sequence shown here is derived from an EMBL/GenBank/DDBJ whole genome shotgun (WGS) entry which is preliminary data.</text>
</comment>
<dbReference type="EMBL" id="PFWT01000006">
    <property type="protein sequence ID" value="PJA46945.1"/>
    <property type="molecule type" value="Genomic_DNA"/>
</dbReference>
<feature type="domain" description="Transcription regulator TrmB N-terminal" evidence="1">
    <location>
        <begin position="10"/>
        <end position="77"/>
    </location>
</feature>
<dbReference type="InterPro" id="IPR036388">
    <property type="entry name" value="WH-like_DNA-bd_sf"/>
</dbReference>
<dbReference type="Proteomes" id="UP000231263">
    <property type="component" value="Unassembled WGS sequence"/>
</dbReference>
<sequence length="245" mass="27511">MNSEKVQQILTSLGLSQTEAKVYFSMLGLGPASVQNIAKDSKISRTATYEIIDALQKKGIASTFQEEKKKMFVAEDPVKLETYFKSQMAEMKDQLTNFKNVIPELRLLAVGNKPKVRYLSGTAGMEALFRDILATKVNEVLDFSDSEAVYAVLDERETIRLRGVEGYSKIPVRNLHRGHIRTPRPITKYRMIPSSVKTFGGSQMIYGNKVAYIDVSGEIDVVIIESQVFADTARAMFNLIWDLAK</sequence>
<dbReference type="InterPro" id="IPR036390">
    <property type="entry name" value="WH_DNA-bd_sf"/>
</dbReference>
<organism evidence="2 3">
    <name type="scientific">Candidatus Uhrbacteria bacterium CG_4_9_14_3_um_filter_41_35</name>
    <dbReference type="NCBI Taxonomy" id="1975034"/>
    <lineage>
        <taxon>Bacteria</taxon>
        <taxon>Candidatus Uhriibacteriota</taxon>
    </lineage>
</organism>
<dbReference type="Pfam" id="PF01978">
    <property type="entry name" value="TrmB"/>
    <property type="match status" value="1"/>
</dbReference>
<gene>
    <name evidence="2" type="ORF">CO173_00975</name>
</gene>
<reference evidence="3" key="1">
    <citation type="submission" date="2017-09" db="EMBL/GenBank/DDBJ databases">
        <title>Depth-based differentiation of microbial function through sediment-hosted aquifers and enrichment of novel symbionts in the deep terrestrial subsurface.</title>
        <authorList>
            <person name="Probst A.J."/>
            <person name="Ladd B."/>
            <person name="Jarett J.K."/>
            <person name="Geller-Mcgrath D.E."/>
            <person name="Sieber C.M.K."/>
            <person name="Emerson J.B."/>
            <person name="Anantharaman K."/>
            <person name="Thomas B.C."/>
            <person name="Malmstrom R."/>
            <person name="Stieglmeier M."/>
            <person name="Klingl A."/>
            <person name="Woyke T."/>
            <person name="Ryan C.M."/>
            <person name="Banfield J.F."/>
        </authorList>
    </citation>
    <scope>NUCLEOTIDE SEQUENCE [LARGE SCALE GENOMIC DNA]</scope>
</reference>
<dbReference type="Gene3D" id="1.10.10.10">
    <property type="entry name" value="Winged helix-like DNA-binding domain superfamily/Winged helix DNA-binding domain"/>
    <property type="match status" value="1"/>
</dbReference>
<dbReference type="SUPFAM" id="SSF46785">
    <property type="entry name" value="Winged helix' DNA-binding domain"/>
    <property type="match status" value="1"/>
</dbReference>
<accession>A0A2M7XGG9</accession>
<dbReference type="PANTHER" id="PTHR34293:SF1">
    <property type="entry name" value="HTH-TYPE TRANSCRIPTIONAL REGULATOR TRMBL2"/>
    <property type="match status" value="1"/>
</dbReference>
<dbReference type="PANTHER" id="PTHR34293">
    <property type="entry name" value="HTH-TYPE TRANSCRIPTIONAL REGULATOR TRMBL2"/>
    <property type="match status" value="1"/>
</dbReference>
<proteinExistence type="predicted"/>
<evidence type="ECO:0000313" key="3">
    <source>
        <dbReference type="Proteomes" id="UP000231263"/>
    </source>
</evidence>
<dbReference type="InterPro" id="IPR051797">
    <property type="entry name" value="TrmB-like"/>
</dbReference>
<evidence type="ECO:0000259" key="1">
    <source>
        <dbReference type="Pfam" id="PF01978"/>
    </source>
</evidence>
<protein>
    <recommendedName>
        <fullName evidence="1">Transcription regulator TrmB N-terminal domain-containing protein</fullName>
    </recommendedName>
</protein>
<evidence type="ECO:0000313" key="2">
    <source>
        <dbReference type="EMBL" id="PJA46945.1"/>
    </source>
</evidence>
<name>A0A2M7XGG9_9BACT</name>